<evidence type="ECO:0000256" key="1">
    <source>
        <dbReference type="SAM" id="MobiDB-lite"/>
    </source>
</evidence>
<dbReference type="HOGENOM" id="CLU_3026577_0_0_9"/>
<dbReference type="STRING" id="797516.HMPREF9104_02373"/>
<dbReference type="EMBL" id="AGRJ01000203">
    <property type="protein sequence ID" value="EHO49885.1"/>
    <property type="molecule type" value="Genomic_DNA"/>
</dbReference>
<feature type="region of interest" description="Disordered" evidence="1">
    <location>
        <begin position="1"/>
        <end position="31"/>
    </location>
</feature>
<comment type="caution">
    <text evidence="2">The sequence shown here is derived from an EMBL/GenBank/DDBJ whole genome shotgun (WGS) entry which is preliminary data.</text>
</comment>
<evidence type="ECO:0000313" key="2">
    <source>
        <dbReference type="EMBL" id="EHO49885.1"/>
    </source>
</evidence>
<protein>
    <submittedName>
        <fullName evidence="2">Uncharacterized protein</fullName>
    </submittedName>
</protein>
<name>H1LID2_9LACO</name>
<proteinExistence type="predicted"/>
<dbReference type="AlphaFoldDB" id="H1LID2"/>
<organism evidence="2 3">
    <name type="scientific">Lentilactobacillus kisonensis F0435</name>
    <dbReference type="NCBI Taxonomy" id="797516"/>
    <lineage>
        <taxon>Bacteria</taxon>
        <taxon>Bacillati</taxon>
        <taxon>Bacillota</taxon>
        <taxon>Bacilli</taxon>
        <taxon>Lactobacillales</taxon>
        <taxon>Lactobacillaceae</taxon>
        <taxon>Lentilactobacillus</taxon>
    </lineage>
</organism>
<gene>
    <name evidence="2" type="ORF">HMPREF9104_02373</name>
</gene>
<sequence>MHRSGPNLRKTEQQSDHSSSPTKKILSNFPFLNPPQFTLPNPPNQFQLVITTQML</sequence>
<dbReference type="Proteomes" id="UP000005025">
    <property type="component" value="Unassembled WGS sequence"/>
</dbReference>
<reference evidence="2 3" key="1">
    <citation type="submission" date="2011-09" db="EMBL/GenBank/DDBJ databases">
        <authorList>
            <person name="Weinstock G."/>
            <person name="Sodergren E."/>
            <person name="Clifton S."/>
            <person name="Fulton L."/>
            <person name="Fulton B."/>
            <person name="Courtney L."/>
            <person name="Fronick C."/>
            <person name="Harrison M."/>
            <person name="Strong C."/>
            <person name="Farmer C."/>
            <person name="Delahaunty K."/>
            <person name="Markovic C."/>
            <person name="Hall O."/>
            <person name="Minx P."/>
            <person name="Tomlinson C."/>
            <person name="Mitreva M."/>
            <person name="Hou S."/>
            <person name="Chen J."/>
            <person name="Wollam A."/>
            <person name="Pepin K.H."/>
            <person name="Johnson M."/>
            <person name="Bhonagiri V."/>
            <person name="Zhang X."/>
            <person name="Suruliraj S."/>
            <person name="Warren W."/>
            <person name="Chinwalla A."/>
            <person name="Mardis E.R."/>
            <person name="Wilson R.K."/>
        </authorList>
    </citation>
    <scope>NUCLEOTIDE SEQUENCE [LARGE SCALE GENOMIC DNA]</scope>
    <source>
        <strain evidence="2 3">F0435</strain>
    </source>
</reference>
<accession>H1LID2</accession>
<evidence type="ECO:0000313" key="3">
    <source>
        <dbReference type="Proteomes" id="UP000005025"/>
    </source>
</evidence>